<dbReference type="Proteomes" id="UP000426810">
    <property type="component" value="Chromosome"/>
</dbReference>
<accession>A0A653FV23</accession>
<keyword evidence="2" id="KW-1185">Reference proteome</keyword>
<dbReference type="EMBL" id="LR597649">
    <property type="protein sequence ID" value="VUF53814.1"/>
    <property type="molecule type" value="Genomic_DNA"/>
</dbReference>
<name>A0A653FV23_9CAUD</name>
<dbReference type="KEGG" id="vg:55806801"/>
<reference evidence="1" key="1">
    <citation type="submission" date="2020-02" db="EMBL/GenBank/DDBJ databases">
        <authorList>
            <person name="Petit M.-A."/>
            <person name="Lossouarn J."/>
        </authorList>
    </citation>
    <scope>NUCLEOTIDE SEQUENCE</scope>
</reference>
<proteinExistence type="predicted"/>
<dbReference type="GeneID" id="55806801"/>
<evidence type="ECO:0000313" key="2">
    <source>
        <dbReference type="Proteomes" id="UP000426810"/>
    </source>
</evidence>
<organism evidence="1 2">
    <name type="scientific">Escherichia phage ESSI2_ev015</name>
    <dbReference type="NCBI Taxonomy" id="2695850"/>
    <lineage>
        <taxon>Viruses</taxon>
        <taxon>Duplodnaviria</taxon>
        <taxon>Heunggongvirae</taxon>
        <taxon>Uroviricota</taxon>
        <taxon>Caudoviricetes</taxon>
        <taxon>Peduoviridae</taxon>
        <taxon>Quadragintavirus</taxon>
        <taxon>Quadragintavirus ev015</taxon>
    </lineage>
</organism>
<dbReference type="RefSeq" id="YP_009877607.1">
    <property type="nucleotide sequence ID" value="NC_049395.1"/>
</dbReference>
<sequence length="122" mass="14128">MATNCYVRVLDNNTKRVYDVGPFINSGNEAFSGADSAINWIYKQIGLVKIQYPESTLIKHKWDYVKDDFYGPTADVKVEISNFIFEIFKLLPADTQNVINEQITDNLPTWYKDEKESHIDEN</sequence>
<evidence type="ECO:0000313" key="1">
    <source>
        <dbReference type="EMBL" id="VUF53814.1"/>
    </source>
</evidence>
<protein>
    <submittedName>
        <fullName evidence="1">Uncharacterized protein</fullName>
    </submittedName>
</protein>